<comment type="caution">
    <text evidence="1">The sequence shown here is derived from an EMBL/GenBank/DDBJ whole genome shotgun (WGS) entry which is preliminary data.</text>
</comment>
<proteinExistence type="predicted"/>
<evidence type="ECO:0000313" key="2">
    <source>
        <dbReference type="Proteomes" id="UP001139158"/>
    </source>
</evidence>
<dbReference type="EMBL" id="JAJFZV010000018">
    <property type="protein sequence ID" value="MCC3299490.1"/>
    <property type="molecule type" value="Genomic_DNA"/>
</dbReference>
<protein>
    <submittedName>
        <fullName evidence="1">Uncharacterized protein</fullName>
    </submittedName>
</protein>
<reference evidence="1" key="1">
    <citation type="submission" date="2021-10" db="EMBL/GenBank/DDBJ databases">
        <title>Novel species in genus Arthrobacter.</title>
        <authorList>
            <person name="Liu Y."/>
        </authorList>
    </citation>
    <scope>NUCLEOTIDE SEQUENCE</scope>
    <source>
        <strain evidence="1">Zg-Y453</strain>
    </source>
</reference>
<accession>A0A9X1MHU6</accession>
<organism evidence="1 2">
    <name type="scientific">Arthrobacter caoxuetaonis</name>
    <dbReference type="NCBI Taxonomy" id="2886935"/>
    <lineage>
        <taxon>Bacteria</taxon>
        <taxon>Bacillati</taxon>
        <taxon>Actinomycetota</taxon>
        <taxon>Actinomycetes</taxon>
        <taxon>Micrococcales</taxon>
        <taxon>Micrococcaceae</taxon>
        <taxon>Arthrobacter</taxon>
    </lineage>
</organism>
<keyword evidence="2" id="KW-1185">Reference proteome</keyword>
<dbReference type="AlphaFoldDB" id="A0A9X1MHU6"/>
<name>A0A9X1MHU6_9MICC</name>
<sequence length="151" mass="16302">MFNSLLRRRATIACGFDHWLARTRAKAAAAQAETDAGMERLKAALEARGYRVTVLSAGTPDLYDCSGLFDNTAYAAGLRFEDAGEAFSFLEDVSRALIYLDGPGTADVHLKARPPSPGVDVRLNPWLLGVAARHLEQAHQRSGNAVTQESA</sequence>
<gene>
    <name evidence="1" type="ORF">LJ757_16980</name>
</gene>
<evidence type="ECO:0000313" key="1">
    <source>
        <dbReference type="EMBL" id="MCC3299490.1"/>
    </source>
</evidence>
<dbReference type="Proteomes" id="UP001139158">
    <property type="component" value="Unassembled WGS sequence"/>
</dbReference>
<dbReference type="RefSeq" id="WP_227897476.1">
    <property type="nucleotide sequence ID" value="NZ_CP099467.1"/>
</dbReference>